<evidence type="ECO:0000313" key="3">
    <source>
        <dbReference type="Proteomes" id="UP000076796"/>
    </source>
</evidence>
<accession>A0A163JTU2</accession>
<dbReference type="OrthoDB" id="5189031at2"/>
<evidence type="ECO:0000256" key="1">
    <source>
        <dbReference type="SAM" id="Phobius"/>
    </source>
</evidence>
<gene>
    <name evidence="2" type="ORF">AWU65_13160</name>
</gene>
<comment type="caution">
    <text evidence="2">The sequence shown here is derived from an EMBL/GenBank/DDBJ whole genome shotgun (WGS) entry which is preliminary data.</text>
</comment>
<keyword evidence="1" id="KW-0472">Membrane</keyword>
<dbReference type="AlphaFoldDB" id="A0A163JTU2"/>
<dbReference type="RefSeq" id="WP_063478509.1">
    <property type="nucleotide sequence ID" value="NZ_CP147845.1"/>
</dbReference>
<feature type="transmembrane region" description="Helical" evidence="1">
    <location>
        <begin position="225"/>
        <end position="245"/>
    </location>
</feature>
<organism evidence="2 3">
    <name type="scientific">Paenibacillus glucanolyticus</name>
    <dbReference type="NCBI Taxonomy" id="59843"/>
    <lineage>
        <taxon>Bacteria</taxon>
        <taxon>Bacillati</taxon>
        <taxon>Bacillota</taxon>
        <taxon>Bacilli</taxon>
        <taxon>Bacillales</taxon>
        <taxon>Paenibacillaceae</taxon>
        <taxon>Paenibacillus</taxon>
    </lineage>
</organism>
<name>A0A163JTU2_9BACL</name>
<feature type="transmembrane region" description="Helical" evidence="1">
    <location>
        <begin position="51"/>
        <end position="71"/>
    </location>
</feature>
<feature type="transmembrane region" description="Helical" evidence="1">
    <location>
        <begin position="146"/>
        <end position="166"/>
    </location>
</feature>
<proteinExistence type="predicted"/>
<evidence type="ECO:0000313" key="2">
    <source>
        <dbReference type="EMBL" id="KZS46801.1"/>
    </source>
</evidence>
<keyword evidence="3" id="KW-1185">Reference proteome</keyword>
<sequence length="254" mass="29441">MYRNNPYRWWNLLFFAGVITVNVLSGILPLGGRTTGEISDMYYTAITPAGYAFTIWSVIYVLLLFFVIYQLRRDTGTRDTVRSIGPWFILSCVFNMAWLVLWHYLYIEWSVIVMLLLLLTLWVLYVRTHSISYPATGEKLFLQLPFSLYIGWVCPAFIVNIAIVIQKNGWSFLGLNETPLGIVLLCIGALLAILIGLRYRDSIVPMVFTWAYIAIAAEHRETDAILMTAFILSVVLFVYAVWLFFTRNRRRSRY</sequence>
<keyword evidence="1" id="KW-1133">Transmembrane helix</keyword>
<feature type="transmembrane region" description="Helical" evidence="1">
    <location>
        <begin position="83"/>
        <end position="101"/>
    </location>
</feature>
<feature type="transmembrane region" description="Helical" evidence="1">
    <location>
        <begin position="107"/>
        <end position="125"/>
    </location>
</feature>
<reference evidence="2" key="1">
    <citation type="journal article" date="2016" name="Genome Announc.">
        <title>Draft genomes of two strains of Paenibacillus glucanolyticus with capability to degrade lignocellulose.</title>
        <authorList>
            <person name="Mathews S.L."/>
            <person name="Pawlak J."/>
            <person name="Grunden A.M."/>
        </authorList>
    </citation>
    <scope>NUCLEOTIDE SEQUENCE [LARGE SCALE GENOMIC DNA]</scope>
    <source>
        <strain evidence="2">SLM1</strain>
    </source>
</reference>
<feature type="transmembrane region" description="Helical" evidence="1">
    <location>
        <begin position="203"/>
        <end position="219"/>
    </location>
</feature>
<feature type="transmembrane region" description="Helical" evidence="1">
    <location>
        <begin position="12"/>
        <end position="31"/>
    </location>
</feature>
<dbReference type="PANTHER" id="PTHR33802">
    <property type="entry name" value="SI:CH211-161H7.5-RELATED"/>
    <property type="match status" value="1"/>
</dbReference>
<dbReference type="InterPro" id="IPR038330">
    <property type="entry name" value="TspO/MBR-related_sf"/>
</dbReference>
<dbReference type="EMBL" id="LWMH01000001">
    <property type="protein sequence ID" value="KZS46801.1"/>
    <property type="molecule type" value="Genomic_DNA"/>
</dbReference>
<dbReference type="Proteomes" id="UP000076796">
    <property type="component" value="Unassembled WGS sequence"/>
</dbReference>
<dbReference type="Gene3D" id="1.20.1260.100">
    <property type="entry name" value="TspO/MBR protein"/>
    <property type="match status" value="1"/>
</dbReference>
<dbReference type="STRING" id="59843.A3958_12740"/>
<keyword evidence="1" id="KW-0812">Transmembrane</keyword>
<feature type="transmembrane region" description="Helical" evidence="1">
    <location>
        <begin position="178"/>
        <end position="196"/>
    </location>
</feature>
<dbReference type="GeneID" id="97557843"/>
<evidence type="ECO:0008006" key="4">
    <source>
        <dbReference type="Google" id="ProtNLM"/>
    </source>
</evidence>
<protein>
    <recommendedName>
        <fullName evidence="4">Tryptophan-rich sensory protein</fullName>
    </recommendedName>
</protein>
<dbReference type="PANTHER" id="PTHR33802:SF1">
    <property type="entry name" value="XK-RELATED PROTEIN"/>
    <property type="match status" value="1"/>
</dbReference>